<dbReference type="AlphaFoldDB" id="A0A439CV44"/>
<dbReference type="SMART" id="SM00257">
    <property type="entry name" value="LysM"/>
    <property type="match status" value="2"/>
</dbReference>
<keyword evidence="3" id="KW-0147">Chitin-binding</keyword>
<gene>
    <name evidence="9" type="ORF">EKO27_g9099</name>
</gene>
<organism evidence="9 10">
    <name type="scientific">Xylaria grammica</name>
    <dbReference type="NCBI Taxonomy" id="363999"/>
    <lineage>
        <taxon>Eukaryota</taxon>
        <taxon>Fungi</taxon>
        <taxon>Dikarya</taxon>
        <taxon>Ascomycota</taxon>
        <taxon>Pezizomycotina</taxon>
        <taxon>Sordariomycetes</taxon>
        <taxon>Xylariomycetidae</taxon>
        <taxon>Xylariales</taxon>
        <taxon>Xylariaceae</taxon>
        <taxon>Xylaria</taxon>
    </lineage>
</organism>
<dbReference type="SUPFAM" id="SSF54106">
    <property type="entry name" value="LysM domain"/>
    <property type="match status" value="1"/>
</dbReference>
<dbReference type="Proteomes" id="UP000286045">
    <property type="component" value="Unassembled WGS sequence"/>
</dbReference>
<evidence type="ECO:0000256" key="2">
    <source>
        <dbReference type="ARBA" id="ARBA00012729"/>
    </source>
</evidence>
<comment type="similarity">
    <text evidence="1">Belongs to the glycosyl hydrolase 18 family. Chitinase class V subfamily.</text>
</comment>
<keyword evidence="4" id="KW-0843">Virulence</keyword>
<dbReference type="PROSITE" id="PS51910">
    <property type="entry name" value="GH18_2"/>
    <property type="match status" value="1"/>
</dbReference>
<dbReference type="SMART" id="SM00636">
    <property type="entry name" value="Glyco_18"/>
    <property type="match status" value="1"/>
</dbReference>
<dbReference type="GO" id="GO:0008843">
    <property type="term" value="F:endochitinase activity"/>
    <property type="evidence" value="ECO:0007669"/>
    <property type="project" value="UniProtKB-EC"/>
</dbReference>
<feature type="region of interest" description="Disordered" evidence="6">
    <location>
        <begin position="773"/>
        <end position="829"/>
    </location>
</feature>
<dbReference type="GO" id="GO:0008061">
    <property type="term" value="F:chitin binding"/>
    <property type="evidence" value="ECO:0007669"/>
    <property type="project" value="UniProtKB-KW"/>
</dbReference>
<feature type="region of interest" description="Disordered" evidence="6">
    <location>
        <begin position="858"/>
        <end position="889"/>
    </location>
</feature>
<dbReference type="STRING" id="363999.A0A439CV44"/>
<feature type="domain" description="GH18" evidence="8">
    <location>
        <begin position="274"/>
        <end position="621"/>
    </location>
</feature>
<proteinExistence type="inferred from homology"/>
<dbReference type="InterPro" id="IPR018392">
    <property type="entry name" value="LysM"/>
</dbReference>
<dbReference type="GO" id="GO:0005975">
    <property type="term" value="P:carbohydrate metabolic process"/>
    <property type="evidence" value="ECO:0007669"/>
    <property type="project" value="InterPro"/>
</dbReference>
<dbReference type="Gene3D" id="3.30.60.10">
    <property type="entry name" value="Endochitinase-like"/>
    <property type="match status" value="1"/>
</dbReference>
<dbReference type="InterPro" id="IPR017853">
    <property type="entry name" value="GH"/>
</dbReference>
<dbReference type="PROSITE" id="PS51782">
    <property type="entry name" value="LYSM"/>
    <property type="match status" value="2"/>
</dbReference>
<dbReference type="CDD" id="cd00118">
    <property type="entry name" value="LysM"/>
    <property type="match status" value="2"/>
</dbReference>
<reference evidence="9 10" key="1">
    <citation type="submission" date="2018-12" db="EMBL/GenBank/DDBJ databases">
        <title>Draft genome sequence of Xylaria grammica IHI A82.</title>
        <authorList>
            <person name="Buettner E."/>
            <person name="Kellner H."/>
        </authorList>
    </citation>
    <scope>NUCLEOTIDE SEQUENCE [LARGE SCALE GENOMIC DNA]</scope>
    <source>
        <strain evidence="9 10">IHI A82</strain>
    </source>
</reference>
<evidence type="ECO:0000259" key="8">
    <source>
        <dbReference type="PROSITE" id="PS51910"/>
    </source>
</evidence>
<dbReference type="EMBL" id="RYZI01000377">
    <property type="protein sequence ID" value="RWA06007.1"/>
    <property type="molecule type" value="Genomic_DNA"/>
</dbReference>
<dbReference type="PANTHER" id="PTHR47700">
    <property type="entry name" value="V CHITINASE, PUTATIVE (AFU_ORTHOLOGUE AFUA_6G13720)-RELATED"/>
    <property type="match status" value="1"/>
</dbReference>
<dbReference type="InterPro" id="IPR053214">
    <property type="entry name" value="LysM12-like"/>
</dbReference>
<evidence type="ECO:0000256" key="3">
    <source>
        <dbReference type="ARBA" id="ARBA00022669"/>
    </source>
</evidence>
<feature type="domain" description="LysM" evidence="7">
    <location>
        <begin position="147"/>
        <end position="206"/>
    </location>
</feature>
<keyword evidence="5" id="KW-0378">Hydrolase</keyword>
<dbReference type="Gene3D" id="3.10.50.10">
    <property type="match status" value="1"/>
</dbReference>
<evidence type="ECO:0000313" key="10">
    <source>
        <dbReference type="Proteomes" id="UP000286045"/>
    </source>
</evidence>
<feature type="compositionally biased region" description="Low complexity" evidence="6">
    <location>
        <begin position="872"/>
        <end position="887"/>
    </location>
</feature>
<accession>A0A439CV44</accession>
<comment type="caution">
    <text evidence="9">The sequence shown here is derived from an EMBL/GenBank/DDBJ whole genome shotgun (WGS) entry which is preliminary data.</text>
</comment>
<dbReference type="InterPro" id="IPR001223">
    <property type="entry name" value="Glyco_hydro18_cat"/>
</dbReference>
<evidence type="ECO:0000256" key="6">
    <source>
        <dbReference type="SAM" id="MobiDB-lite"/>
    </source>
</evidence>
<dbReference type="InterPro" id="IPR036861">
    <property type="entry name" value="Endochitinase-like_sf"/>
</dbReference>
<dbReference type="InterPro" id="IPR011583">
    <property type="entry name" value="Chitinase_II/V-like_cat"/>
</dbReference>
<dbReference type="Pfam" id="PF00704">
    <property type="entry name" value="Glyco_hydro_18"/>
    <property type="match status" value="1"/>
</dbReference>
<feature type="domain" description="LysM" evidence="7">
    <location>
        <begin position="83"/>
        <end position="128"/>
    </location>
</feature>
<dbReference type="SUPFAM" id="SSF54556">
    <property type="entry name" value="Chitinase insertion domain"/>
    <property type="match status" value="1"/>
</dbReference>
<dbReference type="SUPFAM" id="SSF51445">
    <property type="entry name" value="(Trans)glycosidases"/>
    <property type="match status" value="1"/>
</dbReference>
<dbReference type="InterPro" id="IPR036779">
    <property type="entry name" value="LysM_dom_sf"/>
</dbReference>
<dbReference type="Pfam" id="PF01476">
    <property type="entry name" value="LysM"/>
    <property type="match status" value="2"/>
</dbReference>
<dbReference type="SUPFAM" id="SSF57016">
    <property type="entry name" value="Plant lectins/antimicrobial peptides"/>
    <property type="match status" value="1"/>
</dbReference>
<dbReference type="CDD" id="cd00035">
    <property type="entry name" value="ChtBD1"/>
    <property type="match status" value="1"/>
</dbReference>
<dbReference type="Gene3D" id="3.10.350.10">
    <property type="entry name" value="LysM domain"/>
    <property type="match status" value="2"/>
</dbReference>
<evidence type="ECO:0000259" key="7">
    <source>
        <dbReference type="PROSITE" id="PS51782"/>
    </source>
</evidence>
<protein>
    <recommendedName>
        <fullName evidence="2">chitinase</fullName>
        <ecNumber evidence="2">3.2.1.14</ecNumber>
    </recommendedName>
</protein>
<dbReference type="Gene3D" id="3.20.20.80">
    <property type="entry name" value="Glycosidases"/>
    <property type="match status" value="1"/>
</dbReference>
<dbReference type="EC" id="3.2.1.14" evidence="2"/>
<name>A0A439CV44_9PEZI</name>
<evidence type="ECO:0000256" key="1">
    <source>
        <dbReference type="ARBA" id="ARBA00008682"/>
    </source>
</evidence>
<dbReference type="PANTHER" id="PTHR47700:SF2">
    <property type="entry name" value="CHITINASE"/>
    <property type="match status" value="1"/>
</dbReference>
<evidence type="ECO:0000313" key="9">
    <source>
        <dbReference type="EMBL" id="RWA06007.1"/>
    </source>
</evidence>
<sequence length="1046" mass="111471">MGESGMGGDGDSAQLSANTVVIGDDDDDGGGDDGQGGLRRCELQRCSFEQPLIRQQYPKQLYTHYIKNSGNALSRFAKRTNCKTIQVQEGDTCDSLAPECGISAADFTKYNPGSSLCSSLVAGQHVCCSSGSLPDYTPEPSSDGYCSAYEVEKGDTCKYLAAAYDITEAEIEKWNTNTWGCSGYPPMPSNIANAVCGPQVNDTAKVPPGTDFTKLNPCPLNACCNIWGQCGTTADFCTPSNSSTGAPGTAAPEENGCISNCGTDILTTARSGDIVDIAYFEAFDWSRPCLRMPVTSVDTSRHTHIHFSFVTLNSDFSINTSMVADQLPLFRGMTGIKKIVSIGGWSFSTDLDTYTIFRDAVSSESNRQTLVKNIVNFLEDYNLDGVDWDWEYPSEPDIPGIPAGSSSESSGYFFLLDELKDKNAVGQDCLCYGPSFVLWDYQNKYASPGCPSYDDGLGNCLRSHVNSSETTNALSMITKAGVPSGMIAVGVSSYGRSFKMSTPGCKGPECTYTGPDSGAWAGPCTDTPGYLADYEIGLILKENPTAKEYWDGDSGSSIVVFNETEWVAYMNETNKNTKKVLYPLISFLGTADWAVDLQSETGSGSGSDSDSDSTSDMTIYINPDIWNLDTPVVTAQPGATLIWPPKPLAAPTVINFDPWTTTITYSSLTTLTSTIKDGVTSTYPWYIYESWLTVLTIPAAIPVWRVSLDSEKTDGEITLTSSVQPPPFTITVTPVVSGNTSIISATETTTTLGGVVTWGSQTYTRPTQTETLGGRTTITGGTTLPPTVITVTPNPHPTTVPTTTDPVINPKTKPKWTSGKPPSPTSNPGCKGCGGPCVAFCDPDCPFCPPNVFGSSDGGGSGSGNPEDNNPTESPSGTSSSSSSTTTVAGTVRAETIHDEAFATEVVATSDLDAIASKVSSFLGLEDDPPTITTTVVIKTTVDVDVTSTTTVLPPSPTADCEYWEDIFNYVFAVSSIKHWSTDGGSSLHKEEKGCGAIADWVYKEDSDKGDYVFFTLPYLIKDGCVERAIKSAGGPKLSCRDNGDY</sequence>
<keyword evidence="10" id="KW-1185">Reference proteome</keyword>
<feature type="compositionally biased region" description="Low complexity" evidence="6">
    <location>
        <begin position="773"/>
        <end position="807"/>
    </location>
</feature>
<keyword evidence="5" id="KW-0326">Glycosidase</keyword>
<evidence type="ECO:0000256" key="5">
    <source>
        <dbReference type="ARBA" id="ARBA00023295"/>
    </source>
</evidence>
<evidence type="ECO:0000256" key="4">
    <source>
        <dbReference type="ARBA" id="ARBA00023026"/>
    </source>
</evidence>
<dbReference type="InterPro" id="IPR029070">
    <property type="entry name" value="Chitinase_insertion_sf"/>
</dbReference>